<accession>A0AAW3I8M6</accession>
<dbReference type="EMBL" id="LGVG01000007">
    <property type="protein sequence ID" value="KNE28277.1"/>
    <property type="molecule type" value="Genomic_DNA"/>
</dbReference>
<evidence type="ECO:0000313" key="1">
    <source>
        <dbReference type="EMBL" id="KNE28277.1"/>
    </source>
</evidence>
<dbReference type="Proteomes" id="UP000037511">
    <property type="component" value="Unassembled WGS sequence"/>
</dbReference>
<reference evidence="1 2" key="1">
    <citation type="submission" date="2015-07" db="EMBL/GenBank/DDBJ databases">
        <title>Draft genome of Achromobacter spanius.</title>
        <authorList>
            <person name="Wang X."/>
        </authorList>
    </citation>
    <scope>NUCLEOTIDE SEQUENCE [LARGE SCALE GENOMIC DNA]</scope>
    <source>
        <strain evidence="1 2">CGMCC9173</strain>
    </source>
</reference>
<protein>
    <submittedName>
        <fullName evidence="1">Uncharacterized protein</fullName>
    </submittedName>
</protein>
<organism evidence="1 2">
    <name type="scientific">Achromobacter spanius</name>
    <dbReference type="NCBI Taxonomy" id="217203"/>
    <lineage>
        <taxon>Bacteria</taxon>
        <taxon>Pseudomonadati</taxon>
        <taxon>Pseudomonadota</taxon>
        <taxon>Betaproteobacteria</taxon>
        <taxon>Burkholderiales</taxon>
        <taxon>Alcaligenaceae</taxon>
        <taxon>Achromobacter</taxon>
    </lineage>
</organism>
<comment type="caution">
    <text evidence="1">The sequence shown here is derived from an EMBL/GenBank/DDBJ whole genome shotgun (WGS) entry which is preliminary data.</text>
</comment>
<gene>
    <name evidence="1" type="ORF">AFM18_07090</name>
</gene>
<name>A0AAW3I8M6_9BURK</name>
<evidence type="ECO:0000313" key="2">
    <source>
        <dbReference type="Proteomes" id="UP000037511"/>
    </source>
</evidence>
<dbReference type="AlphaFoldDB" id="A0AAW3I8M6"/>
<proteinExistence type="predicted"/>
<sequence length="61" mass="6966">MADVDVTDQRVRNRLEQHGCDMGVRAFVGGEPARDIERHRPEAGKAQRSRFADYLAREVLI</sequence>